<evidence type="ECO:0000313" key="4">
    <source>
        <dbReference type="EMBL" id="CAG6654677.1"/>
    </source>
</evidence>
<proteinExistence type="predicted"/>
<dbReference type="EMBL" id="HBUF01178683">
    <property type="protein sequence ID" value="CAG6654677.1"/>
    <property type="molecule type" value="Transcribed_RNA"/>
</dbReference>
<keyword evidence="3" id="KW-0732">Signal</keyword>
<dbReference type="PROSITE" id="PS51155">
    <property type="entry name" value="CHIT_BIND_RR_2"/>
    <property type="match status" value="1"/>
</dbReference>
<dbReference type="GO" id="GO:0008010">
    <property type="term" value="F:structural constituent of chitin-based larval cuticle"/>
    <property type="evidence" value="ECO:0007669"/>
    <property type="project" value="TreeGrafter"/>
</dbReference>
<dbReference type="InterPro" id="IPR050468">
    <property type="entry name" value="Cuticle_Struct_Prot"/>
</dbReference>
<dbReference type="GO" id="GO:0062129">
    <property type="term" value="C:chitin-based extracellular matrix"/>
    <property type="evidence" value="ECO:0007669"/>
    <property type="project" value="TreeGrafter"/>
</dbReference>
<dbReference type="InterPro" id="IPR000618">
    <property type="entry name" value="Insect_cuticle"/>
</dbReference>
<feature type="chain" id="PRO_5034524076" evidence="3">
    <location>
        <begin position="20"/>
        <end position="168"/>
    </location>
</feature>
<feature type="signal peptide" evidence="3">
    <location>
        <begin position="1"/>
        <end position="19"/>
    </location>
</feature>
<dbReference type="AlphaFoldDB" id="A0A8D8WC02"/>
<evidence type="ECO:0000256" key="1">
    <source>
        <dbReference type="ARBA" id="ARBA00022460"/>
    </source>
</evidence>
<evidence type="ECO:0000256" key="3">
    <source>
        <dbReference type="SAM" id="SignalP"/>
    </source>
</evidence>
<accession>A0A8D8WC02</accession>
<evidence type="ECO:0000256" key="2">
    <source>
        <dbReference type="PROSITE-ProRule" id="PRU00497"/>
    </source>
</evidence>
<keyword evidence="1 2" id="KW-0193">Cuticle</keyword>
<name>A0A8D8WC02_9HEMI</name>
<organism evidence="4">
    <name type="scientific">Cacopsylla melanoneura</name>
    <dbReference type="NCBI Taxonomy" id="428564"/>
    <lineage>
        <taxon>Eukaryota</taxon>
        <taxon>Metazoa</taxon>
        <taxon>Ecdysozoa</taxon>
        <taxon>Arthropoda</taxon>
        <taxon>Hexapoda</taxon>
        <taxon>Insecta</taxon>
        <taxon>Pterygota</taxon>
        <taxon>Neoptera</taxon>
        <taxon>Paraneoptera</taxon>
        <taxon>Hemiptera</taxon>
        <taxon>Sternorrhyncha</taxon>
        <taxon>Psylloidea</taxon>
        <taxon>Psyllidae</taxon>
        <taxon>Psyllinae</taxon>
        <taxon>Cacopsylla</taxon>
    </lineage>
</organism>
<sequence>MNSLLCSLALAATVALVAGRPQYAPQAYAATQDKFIPIVRYDNSPPAGPNQAYSFAFESGNGIQVQEQGELKNPGVKDGEAIAAQGASAYTSPEGVPITLQWYADETGFHASGAHLPTPPPIPEEIARAIATLPKLVEEPQPIAYSAAPVAPQYYTPTPAPYNRYGRK</sequence>
<reference evidence="4" key="1">
    <citation type="submission" date="2021-05" db="EMBL/GenBank/DDBJ databases">
        <authorList>
            <person name="Alioto T."/>
            <person name="Alioto T."/>
            <person name="Gomez Garrido J."/>
        </authorList>
    </citation>
    <scope>NUCLEOTIDE SEQUENCE</scope>
</reference>
<protein>
    <submittedName>
        <fullName evidence="4">Endocuticle structural glycoprotein SgAbd-2</fullName>
    </submittedName>
</protein>
<dbReference type="PANTHER" id="PTHR10380:SF173">
    <property type="entry name" value="CUTICULAR PROTEIN 47EF, ISOFORM C-RELATED"/>
    <property type="match status" value="1"/>
</dbReference>
<dbReference type="PANTHER" id="PTHR10380">
    <property type="entry name" value="CUTICLE PROTEIN"/>
    <property type="match status" value="1"/>
</dbReference>
<dbReference type="Pfam" id="PF00379">
    <property type="entry name" value="Chitin_bind_4"/>
    <property type="match status" value="1"/>
</dbReference>